<sequence>MGRKHVEHKDIASFARDKVNLPKDKADEYRAQVRRLREKLEGYLNDHPDFALKKMLLSGSLAKGTALRSINDIDVACYISGSDAPGDVAELLLYLAERLRKAFPNFSPDQVQPKTYSVTVSFRGTGLDVDVVPILYSGDPQWYGNLVSQEDGSFLKTSIPLHLEFTKRRKDRQPDDFAQVARLVKFWVRQIKREREDFRFKSFMVEMILSHLCDQGLDFSDYPEALQHFFTYVARSNLREQIVFGDYYNPSSVPASGDPVQIIDPVNSDNNVARLYTDSQAEDIVEVALDAGDAIDAALAAPTKQETVYYWQKVFGSSFQV</sequence>
<dbReference type="EMBL" id="QPJY01000008">
    <property type="protein sequence ID" value="RCX27983.1"/>
    <property type="molecule type" value="Genomic_DNA"/>
</dbReference>
<proteinExistence type="predicted"/>
<dbReference type="RefSeq" id="WP_114280406.1">
    <property type="nucleotide sequence ID" value="NZ_QPJY01000008.1"/>
</dbReference>
<dbReference type="GO" id="GO:0051607">
    <property type="term" value="P:defense response to virus"/>
    <property type="evidence" value="ECO:0007669"/>
    <property type="project" value="UniProtKB-KW"/>
</dbReference>
<reference evidence="2 3" key="1">
    <citation type="submission" date="2018-07" db="EMBL/GenBank/DDBJ databases">
        <title>Genomic Encyclopedia of Type Strains, Phase IV (KMG-IV): sequencing the most valuable type-strain genomes for metagenomic binning, comparative biology and taxonomic classification.</title>
        <authorList>
            <person name="Goeker M."/>
        </authorList>
    </citation>
    <scope>NUCLEOTIDE SEQUENCE [LARGE SCALE GENOMIC DNA]</scope>
    <source>
        <strain evidence="2 3">DSM 26407</strain>
    </source>
</reference>
<dbReference type="PANTHER" id="PTHR11258:SF11">
    <property type="entry name" value="C2H2-TYPE DOMAIN-CONTAINING PROTEIN"/>
    <property type="match status" value="1"/>
</dbReference>
<dbReference type="InterPro" id="IPR053445">
    <property type="entry name" value="CBASS_cN_synthase"/>
</dbReference>
<dbReference type="Pfam" id="PF18144">
    <property type="entry name" value="SMODS"/>
    <property type="match status" value="1"/>
</dbReference>
<keyword evidence="1" id="KW-0051">Antiviral defense</keyword>
<dbReference type="GO" id="GO:0005829">
    <property type="term" value="C:cytosol"/>
    <property type="evidence" value="ECO:0007669"/>
    <property type="project" value="TreeGrafter"/>
</dbReference>
<evidence type="ECO:0008006" key="4">
    <source>
        <dbReference type="Google" id="ProtNLM"/>
    </source>
</evidence>
<organism evidence="2 3">
    <name type="scientific">Thioalbus denitrificans</name>
    <dbReference type="NCBI Taxonomy" id="547122"/>
    <lineage>
        <taxon>Bacteria</taxon>
        <taxon>Pseudomonadati</taxon>
        <taxon>Pseudomonadota</taxon>
        <taxon>Gammaproteobacteria</taxon>
        <taxon>Chromatiales</taxon>
        <taxon>Ectothiorhodospiraceae</taxon>
        <taxon>Thioalbus</taxon>
    </lineage>
</organism>
<name>A0A369C2G8_9GAMM</name>
<evidence type="ECO:0000256" key="1">
    <source>
        <dbReference type="ARBA" id="ARBA00023118"/>
    </source>
</evidence>
<dbReference type="AlphaFoldDB" id="A0A369C2G8"/>
<dbReference type="GO" id="GO:0001730">
    <property type="term" value="F:2'-5'-oligoadenylate synthetase activity"/>
    <property type="evidence" value="ECO:0007669"/>
    <property type="project" value="TreeGrafter"/>
</dbReference>
<dbReference type="Proteomes" id="UP000252707">
    <property type="component" value="Unassembled WGS sequence"/>
</dbReference>
<dbReference type="CDD" id="cd05400">
    <property type="entry name" value="NT_2-5OAS_ClassI-CCAase"/>
    <property type="match status" value="1"/>
</dbReference>
<dbReference type="Gene3D" id="3.30.460.10">
    <property type="entry name" value="Beta Polymerase, domain 2"/>
    <property type="match status" value="1"/>
</dbReference>
<evidence type="ECO:0000313" key="3">
    <source>
        <dbReference type="Proteomes" id="UP000252707"/>
    </source>
</evidence>
<dbReference type="InterPro" id="IPR006116">
    <property type="entry name" value="NT_2-5OAS_ClassI-CCAase"/>
</dbReference>
<dbReference type="Gene3D" id="1.10.1410.20">
    <property type="entry name" value="2'-5'-oligoadenylate synthetase 1, domain 2"/>
    <property type="match status" value="1"/>
</dbReference>
<dbReference type="NCBIfam" id="NF041116">
    <property type="entry name" value="CBASS_cyclase_a"/>
    <property type="match status" value="1"/>
</dbReference>
<dbReference type="GO" id="GO:0016020">
    <property type="term" value="C:membrane"/>
    <property type="evidence" value="ECO:0007669"/>
    <property type="project" value="TreeGrafter"/>
</dbReference>
<comment type="caution">
    <text evidence="2">The sequence shown here is derived from an EMBL/GenBank/DDBJ whole genome shotgun (WGS) entry which is preliminary data.</text>
</comment>
<dbReference type="PANTHER" id="PTHR11258">
    <property type="entry name" value="2-5 OLIGOADENYLATE SYNTHETASE"/>
    <property type="match status" value="1"/>
</dbReference>
<dbReference type="SUPFAM" id="SSF81301">
    <property type="entry name" value="Nucleotidyltransferase"/>
    <property type="match status" value="1"/>
</dbReference>
<gene>
    <name evidence="2" type="ORF">DFQ59_10811</name>
</gene>
<protein>
    <recommendedName>
        <fullName evidence="4">Nucleotidyltransferase-like protein</fullName>
    </recommendedName>
</protein>
<dbReference type="InterPro" id="IPR043519">
    <property type="entry name" value="NT_sf"/>
</dbReference>
<dbReference type="GO" id="GO:0003725">
    <property type="term" value="F:double-stranded RNA binding"/>
    <property type="evidence" value="ECO:0007669"/>
    <property type="project" value="TreeGrafter"/>
</dbReference>
<keyword evidence="3" id="KW-1185">Reference proteome</keyword>
<evidence type="ECO:0000313" key="2">
    <source>
        <dbReference type="EMBL" id="RCX27983.1"/>
    </source>
</evidence>
<dbReference type="OrthoDB" id="8887021at2"/>
<accession>A0A369C2G8</accession>